<feature type="compositionally biased region" description="Basic and acidic residues" evidence="2">
    <location>
        <begin position="444"/>
        <end position="454"/>
    </location>
</feature>
<dbReference type="InterPro" id="IPR049218">
    <property type="entry name" value="DUF5575_C"/>
</dbReference>
<dbReference type="CTD" id="374920"/>
<keyword evidence="1" id="KW-0862">Zinc</keyword>
<sequence>MEERELQEREFFSWEEFSGFFDAWCEQRKVLFFVKNSVPLSKCKWAAAPPLPAVVDALKYSSVRLVCKDVRGPAKAAGRAPQKGCTASIVLKMSPRRDRLIVTECQLAHNHALCPIEFAYYFRKGYLLANSCLPVRTTNKISKQFVAPADVRRLLSYCKSRAHGVLDALRVLEWLFAGDPGAKVKLVFVEDQVIVKTVFFLTSAMMALLRRYPLMLFFDRMLGLNEELDLYTVLCVDGTGRGREVACCLTQKATPDLLRFTLASLVQSVPEVKPRVRCVTVGVEVGPQLDAVRELLPNARVQICRAQVLETLFSKAQELGAGEDGRLWPLLCRLAGAPSPAAYGRARRELGACCPAAFVSYFERRWQPRCEMWARFWAFETARNVNACELVGQHRRRLLAGLSPSPTVAQCILDLVALQREEEDDEEEEEEEEDDDEDEDADQREEPGRDDGGQTERVGWETGVTGWGTAPPLEVEVELSPGRDTEDPGWESGAARGRPRESGPEAGTPPGSGDPRASGRGAPASPEDSSRGAGGAKGHGGTGSAPGRETDPAGWETKMSRWETGREPAASRWGWEAPGASGREAGGSGGAEGEGPEVAWFRAACGAEGAGLVAEELGFARQHGARGFRAAAGGGYALWDGASEFRLDGALTRCSCSIHATRHLPCRHLFAARILTGAALVDVALLRDSWAGADGP</sequence>
<evidence type="ECO:0000313" key="5">
    <source>
        <dbReference type="Proteomes" id="UP000002279"/>
    </source>
</evidence>
<protein>
    <recommendedName>
        <fullName evidence="3">SWIM-type domain-containing protein</fullName>
    </recommendedName>
</protein>
<name>A0A6I8NH69_ORNAN</name>
<proteinExistence type="predicted"/>
<dbReference type="Ensembl" id="ENSOANT00000047238.1">
    <property type="protein sequence ID" value="ENSOANP00000040437.1"/>
    <property type="gene ID" value="ENSOANG00000046696.1"/>
</dbReference>
<accession>A0A6I8NH69</accession>
<keyword evidence="1" id="KW-0479">Metal-binding</keyword>
<dbReference type="PANTHER" id="PTHR47086">
    <property type="entry name" value="BTB DOMAIN-CONTAINING PROTEIN"/>
    <property type="match status" value="1"/>
</dbReference>
<dbReference type="InterPro" id="IPR007527">
    <property type="entry name" value="Znf_SWIM"/>
</dbReference>
<feature type="compositionally biased region" description="Gly residues" evidence="2">
    <location>
        <begin position="584"/>
        <end position="593"/>
    </location>
</feature>
<dbReference type="Bgee" id="ENSOANG00000046696">
    <property type="expression patterns" value="Expressed in liver and 7 other cell types or tissues"/>
</dbReference>
<keyword evidence="1" id="KW-0863">Zinc-finger</keyword>
<evidence type="ECO:0000256" key="2">
    <source>
        <dbReference type="SAM" id="MobiDB-lite"/>
    </source>
</evidence>
<organism evidence="4 5">
    <name type="scientific">Ornithorhynchus anatinus</name>
    <name type="common">Duckbill platypus</name>
    <dbReference type="NCBI Taxonomy" id="9258"/>
    <lineage>
        <taxon>Eukaryota</taxon>
        <taxon>Metazoa</taxon>
        <taxon>Chordata</taxon>
        <taxon>Craniata</taxon>
        <taxon>Vertebrata</taxon>
        <taxon>Euteleostomi</taxon>
        <taxon>Mammalia</taxon>
        <taxon>Monotremata</taxon>
        <taxon>Ornithorhynchidae</taxon>
        <taxon>Ornithorhynchus</taxon>
    </lineage>
</organism>
<gene>
    <name evidence="4" type="primary">ZSWIM9</name>
</gene>
<dbReference type="Pfam" id="PF20784">
    <property type="entry name" value="DUF5575_C"/>
    <property type="match status" value="1"/>
</dbReference>
<reference evidence="4" key="2">
    <citation type="submission" date="2025-08" db="UniProtKB">
        <authorList>
            <consortium name="Ensembl"/>
        </authorList>
    </citation>
    <scope>IDENTIFICATION</scope>
    <source>
        <strain evidence="4">Glennie</strain>
    </source>
</reference>
<dbReference type="GeneTree" id="ENSGT00390000011694"/>
<dbReference type="GO" id="GO:0008270">
    <property type="term" value="F:zinc ion binding"/>
    <property type="evidence" value="ECO:0007669"/>
    <property type="project" value="UniProtKB-KW"/>
</dbReference>
<dbReference type="KEGG" id="oaa:100079433"/>
<keyword evidence="5" id="KW-1185">Reference proteome</keyword>
<feature type="compositionally biased region" description="Gly residues" evidence="2">
    <location>
        <begin position="532"/>
        <end position="544"/>
    </location>
</feature>
<reference evidence="4 5" key="1">
    <citation type="journal article" date="2008" name="Nature">
        <title>Genome analysis of the platypus reveals unique signatures of evolution.</title>
        <authorList>
            <person name="Warren W.C."/>
            <person name="Hillier L.W."/>
            <person name="Marshall Graves J.A."/>
            <person name="Birney E."/>
            <person name="Ponting C.P."/>
            <person name="Grutzner F."/>
            <person name="Belov K."/>
            <person name="Miller W."/>
            <person name="Clarke L."/>
            <person name="Chinwalla A.T."/>
            <person name="Yang S.P."/>
            <person name="Heger A."/>
            <person name="Locke D.P."/>
            <person name="Miethke P."/>
            <person name="Waters P.D."/>
            <person name="Veyrunes F."/>
            <person name="Fulton L."/>
            <person name="Fulton B."/>
            <person name="Graves T."/>
            <person name="Wallis J."/>
            <person name="Puente X.S."/>
            <person name="Lopez-Otin C."/>
            <person name="Ordonez G.R."/>
            <person name="Eichler E.E."/>
            <person name="Chen L."/>
            <person name="Cheng Z."/>
            <person name="Deakin J.E."/>
            <person name="Alsop A."/>
            <person name="Thompson K."/>
            <person name="Kirby P."/>
            <person name="Papenfuss A.T."/>
            <person name="Wakefield M.J."/>
            <person name="Olender T."/>
            <person name="Lancet D."/>
            <person name="Huttley G.A."/>
            <person name="Smit A.F."/>
            <person name="Pask A."/>
            <person name="Temple-Smith P."/>
            <person name="Batzer M.A."/>
            <person name="Walker J.A."/>
            <person name="Konkel M.K."/>
            <person name="Harris R.S."/>
            <person name="Whittington C.M."/>
            <person name="Wong E.S."/>
            <person name="Gemmell N.J."/>
            <person name="Buschiazzo E."/>
            <person name="Vargas Jentzsch I.M."/>
            <person name="Merkel A."/>
            <person name="Schmitz J."/>
            <person name="Zemann A."/>
            <person name="Churakov G."/>
            <person name="Kriegs J.O."/>
            <person name="Brosius J."/>
            <person name="Murchison E.P."/>
            <person name="Sachidanandam R."/>
            <person name="Smith C."/>
            <person name="Hannon G.J."/>
            <person name="Tsend-Ayush E."/>
            <person name="McMillan D."/>
            <person name="Attenborough R."/>
            <person name="Rens W."/>
            <person name="Ferguson-Smith M."/>
            <person name="Lefevre C.M."/>
            <person name="Sharp J.A."/>
            <person name="Nicholas K.R."/>
            <person name="Ray D.A."/>
            <person name="Kube M."/>
            <person name="Reinhardt R."/>
            <person name="Pringle T.H."/>
            <person name="Taylor J."/>
            <person name="Jones R.C."/>
            <person name="Nixon B."/>
            <person name="Dacheux J.L."/>
            <person name="Niwa H."/>
            <person name="Sekita Y."/>
            <person name="Huang X."/>
            <person name="Stark A."/>
            <person name="Kheradpour P."/>
            <person name="Kellis M."/>
            <person name="Flicek P."/>
            <person name="Chen Y."/>
            <person name="Webber C."/>
            <person name="Hardison R."/>
            <person name="Nelson J."/>
            <person name="Hallsworth-Pepin K."/>
            <person name="Delehaunty K."/>
            <person name="Markovic C."/>
            <person name="Minx P."/>
            <person name="Feng Y."/>
            <person name="Kremitzki C."/>
            <person name="Mitreva M."/>
            <person name="Glasscock J."/>
            <person name="Wylie T."/>
            <person name="Wohldmann P."/>
            <person name="Thiru P."/>
            <person name="Nhan M.N."/>
            <person name="Pohl C.S."/>
            <person name="Smith S.M."/>
            <person name="Hou S."/>
            <person name="Nefedov M."/>
            <person name="de Jong P.J."/>
            <person name="Renfree M.B."/>
            <person name="Mardis E.R."/>
            <person name="Wilson R.K."/>
        </authorList>
    </citation>
    <scope>NUCLEOTIDE SEQUENCE [LARGE SCALE GENOMIC DNA]</scope>
    <source>
        <strain evidence="4 5">Glennie</strain>
    </source>
</reference>
<dbReference type="PROSITE" id="PS50966">
    <property type="entry name" value="ZF_SWIM"/>
    <property type="match status" value="1"/>
</dbReference>
<dbReference type="Proteomes" id="UP000002279">
    <property type="component" value="Chromosome 10"/>
</dbReference>
<dbReference type="FunCoup" id="A0A6I8NH69">
    <property type="interactions" value="94"/>
</dbReference>
<feature type="domain" description="SWIM-type" evidence="3">
    <location>
        <begin position="645"/>
        <end position="677"/>
    </location>
</feature>
<feature type="compositionally biased region" description="Acidic residues" evidence="2">
    <location>
        <begin position="421"/>
        <end position="443"/>
    </location>
</feature>
<evidence type="ECO:0000313" key="4">
    <source>
        <dbReference type="Ensembl" id="ENSOANP00000040437.1"/>
    </source>
</evidence>
<dbReference type="GeneID" id="100079433"/>
<dbReference type="OMA" id="IQLGDRG"/>
<dbReference type="Pfam" id="PF17738">
    <property type="entry name" value="DUF5575"/>
    <property type="match status" value="1"/>
</dbReference>
<evidence type="ECO:0000256" key="1">
    <source>
        <dbReference type="PROSITE-ProRule" id="PRU00325"/>
    </source>
</evidence>
<dbReference type="InterPro" id="IPR048315">
    <property type="entry name" value="ZSWIM9_RNaseH-like"/>
</dbReference>
<dbReference type="OrthoDB" id="9898241at2759"/>
<evidence type="ECO:0000259" key="3">
    <source>
        <dbReference type="PROSITE" id="PS50966"/>
    </source>
</evidence>
<dbReference type="AlphaFoldDB" id="A0A6I8NH69"/>
<reference evidence="4" key="3">
    <citation type="submission" date="2025-09" db="UniProtKB">
        <authorList>
            <consortium name="Ensembl"/>
        </authorList>
    </citation>
    <scope>IDENTIFICATION</scope>
    <source>
        <strain evidence="4">Glennie</strain>
    </source>
</reference>
<dbReference type="RefSeq" id="XP_028928732.1">
    <property type="nucleotide sequence ID" value="XM_029072899.2"/>
</dbReference>
<dbReference type="InterPro" id="IPR040854">
    <property type="entry name" value="ZSWIM9"/>
</dbReference>
<feature type="compositionally biased region" description="Low complexity" evidence="2">
    <location>
        <begin position="460"/>
        <end position="469"/>
    </location>
</feature>
<dbReference type="Pfam" id="PF20783">
    <property type="entry name" value="DUF5575_N"/>
    <property type="match status" value="1"/>
</dbReference>
<dbReference type="InterPro" id="IPR049217">
    <property type="entry name" value="DUF5575_N"/>
</dbReference>
<dbReference type="InParanoid" id="A0A6I8NH69"/>
<dbReference type="PANTHER" id="PTHR47086:SF1">
    <property type="entry name" value="ZINC FINGER SWIM-TYPE CONTAINING 9"/>
    <property type="match status" value="1"/>
</dbReference>
<feature type="region of interest" description="Disordered" evidence="2">
    <location>
        <begin position="420"/>
        <end position="595"/>
    </location>
</feature>